<keyword evidence="3" id="KW-1185">Reference proteome</keyword>
<name>A0AAN9EVN1_CLITE</name>
<evidence type="ECO:0000313" key="2">
    <source>
        <dbReference type="EMBL" id="KAK7263435.1"/>
    </source>
</evidence>
<dbReference type="AlphaFoldDB" id="A0AAN9EVN1"/>
<keyword evidence="1" id="KW-0812">Transmembrane</keyword>
<accession>A0AAN9EVN1</accession>
<organism evidence="2 3">
    <name type="scientific">Clitoria ternatea</name>
    <name type="common">Butterfly pea</name>
    <dbReference type="NCBI Taxonomy" id="43366"/>
    <lineage>
        <taxon>Eukaryota</taxon>
        <taxon>Viridiplantae</taxon>
        <taxon>Streptophyta</taxon>
        <taxon>Embryophyta</taxon>
        <taxon>Tracheophyta</taxon>
        <taxon>Spermatophyta</taxon>
        <taxon>Magnoliopsida</taxon>
        <taxon>eudicotyledons</taxon>
        <taxon>Gunneridae</taxon>
        <taxon>Pentapetalae</taxon>
        <taxon>rosids</taxon>
        <taxon>fabids</taxon>
        <taxon>Fabales</taxon>
        <taxon>Fabaceae</taxon>
        <taxon>Papilionoideae</taxon>
        <taxon>50 kb inversion clade</taxon>
        <taxon>NPAAA clade</taxon>
        <taxon>indigoferoid/millettioid clade</taxon>
        <taxon>Phaseoleae</taxon>
        <taxon>Clitoria</taxon>
    </lineage>
</organism>
<sequence>MLMLKDCVPNLTQSIHNLSSLHYYFGTLLAFAGYGLATPKHKVIRTLTCFQIVFNFLQSSRNLSIENSVAISIELFHISAFEYPI</sequence>
<protein>
    <submittedName>
        <fullName evidence="2">Uncharacterized protein</fullName>
    </submittedName>
</protein>
<comment type="caution">
    <text evidence="2">The sequence shown here is derived from an EMBL/GenBank/DDBJ whole genome shotgun (WGS) entry which is preliminary data.</text>
</comment>
<dbReference type="Proteomes" id="UP001359559">
    <property type="component" value="Unassembled WGS sequence"/>
</dbReference>
<dbReference type="EMBL" id="JAYKXN010000008">
    <property type="protein sequence ID" value="KAK7263435.1"/>
    <property type="molecule type" value="Genomic_DNA"/>
</dbReference>
<reference evidence="2 3" key="1">
    <citation type="submission" date="2024-01" db="EMBL/GenBank/DDBJ databases">
        <title>The genomes of 5 underutilized Papilionoideae crops provide insights into root nodulation and disease resistance.</title>
        <authorList>
            <person name="Yuan L."/>
        </authorList>
    </citation>
    <scope>NUCLEOTIDE SEQUENCE [LARGE SCALE GENOMIC DNA]</scope>
    <source>
        <strain evidence="2">LY-2023</strain>
        <tissue evidence="2">Leaf</tissue>
    </source>
</reference>
<gene>
    <name evidence="2" type="ORF">RJT34_31025</name>
</gene>
<feature type="transmembrane region" description="Helical" evidence="1">
    <location>
        <begin position="20"/>
        <end position="37"/>
    </location>
</feature>
<evidence type="ECO:0000256" key="1">
    <source>
        <dbReference type="SAM" id="Phobius"/>
    </source>
</evidence>
<keyword evidence="1" id="KW-1133">Transmembrane helix</keyword>
<keyword evidence="1" id="KW-0472">Membrane</keyword>
<evidence type="ECO:0000313" key="3">
    <source>
        <dbReference type="Proteomes" id="UP001359559"/>
    </source>
</evidence>
<proteinExistence type="predicted"/>